<evidence type="ECO:0000256" key="2">
    <source>
        <dbReference type="ARBA" id="ARBA00022840"/>
    </source>
</evidence>
<dbReference type="STRING" id="1884261.A0A5C3QIQ7"/>
<feature type="compositionally biased region" description="Low complexity" evidence="4">
    <location>
        <begin position="794"/>
        <end position="819"/>
    </location>
</feature>
<feature type="compositionally biased region" description="Low complexity" evidence="4">
    <location>
        <begin position="1054"/>
        <end position="1069"/>
    </location>
</feature>
<evidence type="ECO:0000259" key="5">
    <source>
        <dbReference type="PROSITE" id="PS50011"/>
    </source>
</evidence>
<proteinExistence type="predicted"/>
<dbReference type="Proteomes" id="UP000305067">
    <property type="component" value="Unassembled WGS sequence"/>
</dbReference>
<feature type="compositionally biased region" description="Polar residues" evidence="4">
    <location>
        <begin position="1185"/>
        <end position="1197"/>
    </location>
</feature>
<keyword evidence="7" id="KW-1185">Reference proteome</keyword>
<feature type="compositionally biased region" description="Basic and acidic residues" evidence="4">
    <location>
        <begin position="1446"/>
        <end position="1458"/>
    </location>
</feature>
<feature type="compositionally biased region" description="Polar residues" evidence="4">
    <location>
        <begin position="1371"/>
        <end position="1382"/>
    </location>
</feature>
<feature type="domain" description="Protein kinase" evidence="5">
    <location>
        <begin position="40"/>
        <end position="286"/>
    </location>
</feature>
<feature type="compositionally biased region" description="Low complexity" evidence="4">
    <location>
        <begin position="704"/>
        <end position="718"/>
    </location>
</feature>
<feature type="binding site" evidence="3">
    <location>
        <position position="69"/>
    </location>
    <ligand>
        <name>ATP</name>
        <dbReference type="ChEBI" id="CHEBI:30616"/>
    </ligand>
</feature>
<dbReference type="PANTHER" id="PTHR24346">
    <property type="entry name" value="MAP/MICROTUBULE AFFINITY-REGULATING KINASE"/>
    <property type="match status" value="1"/>
</dbReference>
<feature type="region of interest" description="Disordered" evidence="4">
    <location>
        <begin position="697"/>
        <end position="729"/>
    </location>
</feature>
<feature type="compositionally biased region" description="Low complexity" evidence="4">
    <location>
        <begin position="1003"/>
        <end position="1017"/>
    </location>
</feature>
<dbReference type="CDD" id="cd14003">
    <property type="entry name" value="STKc_AMPK-like"/>
    <property type="match status" value="1"/>
</dbReference>
<feature type="region of interest" description="Disordered" evidence="4">
    <location>
        <begin position="315"/>
        <end position="502"/>
    </location>
</feature>
<dbReference type="GO" id="GO:0005737">
    <property type="term" value="C:cytoplasm"/>
    <property type="evidence" value="ECO:0007669"/>
    <property type="project" value="TreeGrafter"/>
</dbReference>
<accession>A0A5C3QIQ7</accession>
<reference evidence="6 7" key="1">
    <citation type="journal article" date="2019" name="Nat. Ecol. Evol.">
        <title>Megaphylogeny resolves global patterns of mushroom evolution.</title>
        <authorList>
            <person name="Varga T."/>
            <person name="Krizsan K."/>
            <person name="Foldi C."/>
            <person name="Dima B."/>
            <person name="Sanchez-Garcia M."/>
            <person name="Sanchez-Ramirez S."/>
            <person name="Szollosi G.J."/>
            <person name="Szarkandi J.G."/>
            <person name="Papp V."/>
            <person name="Albert L."/>
            <person name="Andreopoulos W."/>
            <person name="Angelini C."/>
            <person name="Antonin V."/>
            <person name="Barry K.W."/>
            <person name="Bougher N.L."/>
            <person name="Buchanan P."/>
            <person name="Buyck B."/>
            <person name="Bense V."/>
            <person name="Catcheside P."/>
            <person name="Chovatia M."/>
            <person name="Cooper J."/>
            <person name="Damon W."/>
            <person name="Desjardin D."/>
            <person name="Finy P."/>
            <person name="Geml J."/>
            <person name="Haridas S."/>
            <person name="Hughes K."/>
            <person name="Justo A."/>
            <person name="Karasinski D."/>
            <person name="Kautmanova I."/>
            <person name="Kiss B."/>
            <person name="Kocsube S."/>
            <person name="Kotiranta H."/>
            <person name="LaButti K.M."/>
            <person name="Lechner B.E."/>
            <person name="Liimatainen K."/>
            <person name="Lipzen A."/>
            <person name="Lukacs Z."/>
            <person name="Mihaltcheva S."/>
            <person name="Morgado L.N."/>
            <person name="Niskanen T."/>
            <person name="Noordeloos M.E."/>
            <person name="Ohm R.A."/>
            <person name="Ortiz-Santana B."/>
            <person name="Ovrebo C."/>
            <person name="Racz N."/>
            <person name="Riley R."/>
            <person name="Savchenko A."/>
            <person name="Shiryaev A."/>
            <person name="Soop K."/>
            <person name="Spirin V."/>
            <person name="Szebenyi C."/>
            <person name="Tomsovsky M."/>
            <person name="Tulloss R.E."/>
            <person name="Uehling J."/>
            <person name="Grigoriev I.V."/>
            <person name="Vagvolgyi C."/>
            <person name="Papp T."/>
            <person name="Martin F.M."/>
            <person name="Miettinen O."/>
            <person name="Hibbett D.S."/>
            <person name="Nagy L.G."/>
        </authorList>
    </citation>
    <scope>NUCLEOTIDE SEQUENCE [LARGE SCALE GENOMIC DNA]</scope>
    <source>
        <strain evidence="6 7">CBS 309.79</strain>
    </source>
</reference>
<name>A0A5C3QIQ7_9AGAR</name>
<dbReference type="Pfam" id="PF00069">
    <property type="entry name" value="Pkinase"/>
    <property type="match status" value="1"/>
</dbReference>
<keyword evidence="1 3" id="KW-0547">Nucleotide-binding</keyword>
<feature type="region of interest" description="Disordered" evidence="4">
    <location>
        <begin position="975"/>
        <end position="1286"/>
    </location>
</feature>
<dbReference type="InterPro" id="IPR017441">
    <property type="entry name" value="Protein_kinase_ATP_BS"/>
</dbReference>
<evidence type="ECO:0000256" key="1">
    <source>
        <dbReference type="ARBA" id="ARBA00022741"/>
    </source>
</evidence>
<feature type="compositionally biased region" description="Low complexity" evidence="4">
    <location>
        <begin position="1361"/>
        <end position="1370"/>
    </location>
</feature>
<dbReference type="GO" id="GO:0005524">
    <property type="term" value="F:ATP binding"/>
    <property type="evidence" value="ECO:0007669"/>
    <property type="project" value="UniProtKB-UniRule"/>
</dbReference>
<dbReference type="InterPro" id="IPR008271">
    <property type="entry name" value="Ser/Thr_kinase_AS"/>
</dbReference>
<evidence type="ECO:0000256" key="4">
    <source>
        <dbReference type="SAM" id="MobiDB-lite"/>
    </source>
</evidence>
<organism evidence="6 7">
    <name type="scientific">Pterulicium gracile</name>
    <dbReference type="NCBI Taxonomy" id="1884261"/>
    <lineage>
        <taxon>Eukaryota</taxon>
        <taxon>Fungi</taxon>
        <taxon>Dikarya</taxon>
        <taxon>Basidiomycota</taxon>
        <taxon>Agaricomycotina</taxon>
        <taxon>Agaricomycetes</taxon>
        <taxon>Agaricomycetidae</taxon>
        <taxon>Agaricales</taxon>
        <taxon>Pleurotineae</taxon>
        <taxon>Pterulaceae</taxon>
        <taxon>Pterulicium</taxon>
    </lineage>
</organism>
<feature type="region of interest" description="Disordered" evidence="4">
    <location>
        <begin position="910"/>
        <end position="956"/>
    </location>
</feature>
<protein>
    <recommendedName>
        <fullName evidence="5">Protein kinase domain-containing protein</fullName>
    </recommendedName>
</protein>
<feature type="region of interest" description="Disordered" evidence="4">
    <location>
        <begin position="1361"/>
        <end position="1478"/>
    </location>
</feature>
<feature type="compositionally biased region" description="Polar residues" evidence="4">
    <location>
        <begin position="1235"/>
        <end position="1256"/>
    </location>
</feature>
<feature type="compositionally biased region" description="Polar residues" evidence="4">
    <location>
        <begin position="465"/>
        <end position="486"/>
    </location>
</feature>
<dbReference type="EMBL" id="ML178829">
    <property type="protein sequence ID" value="TFL00331.1"/>
    <property type="molecule type" value="Genomic_DNA"/>
</dbReference>
<feature type="compositionally biased region" description="Low complexity" evidence="4">
    <location>
        <begin position="315"/>
        <end position="336"/>
    </location>
</feature>
<gene>
    <name evidence="6" type="ORF">BDV98DRAFT_112370</name>
</gene>
<dbReference type="PANTHER" id="PTHR24346:SF110">
    <property type="entry name" value="NON-SPECIFIC SERINE_THREONINE PROTEIN KINASE"/>
    <property type="match status" value="1"/>
</dbReference>
<evidence type="ECO:0000256" key="3">
    <source>
        <dbReference type="PROSITE-ProRule" id="PRU10141"/>
    </source>
</evidence>
<feature type="region of interest" description="Disordered" evidence="4">
    <location>
        <begin position="757"/>
        <end position="853"/>
    </location>
</feature>
<dbReference type="SUPFAM" id="SSF56112">
    <property type="entry name" value="Protein kinase-like (PK-like)"/>
    <property type="match status" value="1"/>
</dbReference>
<feature type="compositionally biased region" description="Basic and acidic residues" evidence="4">
    <location>
        <begin position="757"/>
        <end position="775"/>
    </location>
</feature>
<feature type="compositionally biased region" description="Low complexity" evidence="4">
    <location>
        <begin position="1211"/>
        <end position="1224"/>
    </location>
</feature>
<dbReference type="OrthoDB" id="504170at2759"/>
<dbReference type="PROSITE" id="PS00108">
    <property type="entry name" value="PROTEIN_KINASE_ST"/>
    <property type="match status" value="1"/>
</dbReference>
<evidence type="ECO:0000313" key="6">
    <source>
        <dbReference type="EMBL" id="TFL00331.1"/>
    </source>
</evidence>
<feature type="compositionally biased region" description="Low complexity" evidence="4">
    <location>
        <begin position="1026"/>
        <end position="1040"/>
    </location>
</feature>
<dbReference type="InterPro" id="IPR011009">
    <property type="entry name" value="Kinase-like_dom_sf"/>
</dbReference>
<dbReference type="SMART" id="SM00220">
    <property type="entry name" value="S_TKc"/>
    <property type="match status" value="1"/>
</dbReference>
<dbReference type="GO" id="GO:0004674">
    <property type="term" value="F:protein serine/threonine kinase activity"/>
    <property type="evidence" value="ECO:0007669"/>
    <property type="project" value="TreeGrafter"/>
</dbReference>
<dbReference type="InterPro" id="IPR000719">
    <property type="entry name" value="Prot_kinase_dom"/>
</dbReference>
<feature type="compositionally biased region" description="Low complexity" evidence="4">
    <location>
        <begin position="1423"/>
        <end position="1443"/>
    </location>
</feature>
<dbReference type="FunFam" id="1.10.510.10:FF:000571">
    <property type="entry name" value="Maternal embryonic leucine zipper kinase"/>
    <property type="match status" value="1"/>
</dbReference>
<feature type="compositionally biased region" description="Pro residues" evidence="4">
    <location>
        <begin position="656"/>
        <end position="666"/>
    </location>
</feature>
<feature type="region of interest" description="Disordered" evidence="4">
    <location>
        <begin position="565"/>
        <end position="585"/>
    </location>
</feature>
<dbReference type="Gene3D" id="1.10.510.10">
    <property type="entry name" value="Transferase(Phosphotransferase) domain 1"/>
    <property type="match status" value="1"/>
</dbReference>
<sequence>MVGHKHNGSVSQNQKAQLAKAYNELGKELSSTKIKVVGNYTLGKVIGEGAYGKVRMGTHRLTSTRVAIKQIPKSMSTALTREIHHHRQLHHPNIMQMFEVIATESAIWIVTELCYGGELFDYLVEKGRLSEEETRVIFGQLCLAVHYLHEKGIVHRDLKLENVLLDEKCRVKLGDFGFTREYESNVFMETFCGTTGYASPEMLQGKKYCGPEVDIWSLGIILYTLLTGTLPFDDDDELEMRNKIIKGSYEDPEWLSADARNLLSKILQSDPSKRPCIANILTHPWFISPPEAPAPTAPRTSSASQASLTTSLVLDASATSPRTSSSSTPDLLSRTSQDISSEGGGTGLTTPDDVSMENEYPSIKRNNSEATIAASNTTSKAKRESTVEAVLEETEDKVPPAPPPKLTTASSGSSGKLAPPIHPLRTPARTKRRSISSPLDGVDDLDEDGPASPTTDKPLRPLPTPNSTAKSSFTSDFPTTRSCSPTASPPGRPSPQMSVQPQPDFASLLRKPAMTIFSTSLERDLLNTLSDIGYDTGQIVHSVLSDACDAAGAVWWMLLRKAERREKEKEERKLKEVEENASRSKENLMGEKTKTIEGRSSPRKGKKLRHATTQTDPVLPLHLNISPAALPVTSAAGIGLAFHHSAPQLALMPATPTFPPKSPTTPPSGGIEGMPTPMLSPASALLANVALVGAGKSLPDTPDGRGSTLSTASTGSATKGRKGRSGSVSMGIMQRATTALEAAGLVRKKSAEIVKDAYKEKERSKGDRDPDRRSTADSQEWGSIGSVGGKSMLSAATVSSSSASASTATTPGATARSPSMKAQQELAPPSTPPHPGMLAAASTSTLSDVQLAHPQSQLSHLGVMDSPWVLANATPTQERQRSYSGHIPQPELDPHAMYAQRSSSLFHLGSHSQHRLTAPTPANSPGIGHQEEPFTGSPSPSPVPSGSGGKGGLGKNRANILTAFGMWFDRKGKRKEHAEEEMDNPGSLSHVRSLTKQKKKIHGAPVVATSGATATGTIKRRTSKNSTAAALSVAATGGAVPPRTRPNKRHSTSSRRSSSVNSRRSSNASAQMNMLDPTTALRRTLTPDTGVSLDHPSRPSSIRSFSMHGTGSAGTGHHRKSPSASSVGSSVNQMRGASPLPGSKYYHSQAHRRGGSGSSTRVIRQVHPQKSSGSGGRHHRTGSTASSIQHSPASSRPASFYEELDFDRAYPRAGSPLRAPSSRRSSMDEPPVSTPRRTGFSTSGSGHAAGPSSTFIAQKRQGPFTSPSSGGSIGRTSWKKSWGLEPPGWQTRMTQLPVEIISVLPAADGPSIRDVFTRRPSLTLSTGHGTTPGGDEDDWVDEEDDIPPFAGGLGQVVNWGASASSGTSTSNGLGISASNSTGKRGHHIEAIALSAPPTRGHRPSGSGSSSANKRMAMGDRENATSSGAAASGSGHGQESGASAETSDSRGGRSRRDLPSGRPVQVFKMAIQEEEEEEE</sequence>
<dbReference type="GO" id="GO:0035556">
    <property type="term" value="P:intracellular signal transduction"/>
    <property type="evidence" value="ECO:0007669"/>
    <property type="project" value="TreeGrafter"/>
</dbReference>
<feature type="compositionally biased region" description="Polar residues" evidence="4">
    <location>
        <begin position="364"/>
        <end position="379"/>
    </location>
</feature>
<dbReference type="PROSITE" id="PS50011">
    <property type="entry name" value="PROTEIN_KINASE_DOM"/>
    <property type="match status" value="1"/>
</dbReference>
<feature type="region of interest" description="Disordered" evidence="4">
    <location>
        <begin position="653"/>
        <end position="677"/>
    </location>
</feature>
<feature type="compositionally biased region" description="Basic residues" evidence="4">
    <location>
        <begin position="993"/>
        <end position="1002"/>
    </location>
</feature>
<dbReference type="PROSITE" id="PS00107">
    <property type="entry name" value="PROTEIN_KINASE_ATP"/>
    <property type="match status" value="1"/>
</dbReference>
<feature type="compositionally biased region" description="Polar residues" evidence="4">
    <location>
        <begin position="1098"/>
        <end position="1109"/>
    </location>
</feature>
<keyword evidence="2 3" id="KW-0067">ATP-binding</keyword>
<feature type="compositionally biased region" description="Polar residues" evidence="4">
    <location>
        <begin position="841"/>
        <end position="853"/>
    </location>
</feature>
<evidence type="ECO:0000313" key="7">
    <source>
        <dbReference type="Proteomes" id="UP000305067"/>
    </source>
</evidence>